<evidence type="ECO:0000256" key="2">
    <source>
        <dbReference type="ARBA" id="ARBA00023125"/>
    </source>
</evidence>
<accession>A0ABR6CVQ2</accession>
<dbReference type="Gene3D" id="1.10.357.10">
    <property type="entry name" value="Tetracycline Repressor, domain 2"/>
    <property type="match status" value="1"/>
</dbReference>
<evidence type="ECO:0000259" key="4">
    <source>
        <dbReference type="PROSITE" id="PS50977"/>
    </source>
</evidence>
<name>A0ABR6CVQ2_9BACI</name>
<feature type="DNA-binding region" description="H-T-H motif" evidence="3">
    <location>
        <begin position="26"/>
        <end position="45"/>
    </location>
</feature>
<dbReference type="PROSITE" id="PS50977">
    <property type="entry name" value="HTH_TETR_2"/>
    <property type="match status" value="1"/>
</dbReference>
<proteinExistence type="predicted"/>
<keyword evidence="1" id="KW-0678">Repressor</keyword>
<evidence type="ECO:0000256" key="3">
    <source>
        <dbReference type="PROSITE-ProRule" id="PRU00335"/>
    </source>
</evidence>
<comment type="caution">
    <text evidence="5">The sequence shown here is derived from an EMBL/GenBank/DDBJ whole genome shotgun (WGS) entry which is preliminary data.</text>
</comment>
<dbReference type="InterPro" id="IPR036271">
    <property type="entry name" value="Tet_transcr_reg_TetR-rel_C_sf"/>
</dbReference>
<dbReference type="InterPro" id="IPR009057">
    <property type="entry name" value="Homeodomain-like_sf"/>
</dbReference>
<dbReference type="PRINTS" id="PR00455">
    <property type="entry name" value="HTHTETR"/>
</dbReference>
<dbReference type="RefSeq" id="WP_182503968.1">
    <property type="nucleotide sequence ID" value="NZ_JACJHX010000025.1"/>
</dbReference>
<gene>
    <name evidence="5" type="ORF">HNP81_004447</name>
</gene>
<organism evidence="5 6">
    <name type="scientific">Peribacillus huizhouensis</name>
    <dbReference type="NCBI Taxonomy" id="1501239"/>
    <lineage>
        <taxon>Bacteria</taxon>
        <taxon>Bacillati</taxon>
        <taxon>Bacillota</taxon>
        <taxon>Bacilli</taxon>
        <taxon>Bacillales</taxon>
        <taxon>Bacillaceae</taxon>
        <taxon>Peribacillus</taxon>
    </lineage>
</organism>
<dbReference type="SUPFAM" id="SSF46689">
    <property type="entry name" value="Homeodomain-like"/>
    <property type="match status" value="1"/>
</dbReference>
<dbReference type="SUPFAM" id="SSF48498">
    <property type="entry name" value="Tetracyclin repressor-like, C-terminal domain"/>
    <property type="match status" value="1"/>
</dbReference>
<dbReference type="InterPro" id="IPR041490">
    <property type="entry name" value="KstR2_TetR_C"/>
</dbReference>
<dbReference type="PANTHER" id="PTHR43479:SF11">
    <property type="entry name" value="ACREF_ENVCD OPERON REPRESSOR-RELATED"/>
    <property type="match status" value="1"/>
</dbReference>
<evidence type="ECO:0000313" key="6">
    <source>
        <dbReference type="Proteomes" id="UP000626697"/>
    </source>
</evidence>
<dbReference type="Pfam" id="PF17932">
    <property type="entry name" value="TetR_C_24"/>
    <property type="match status" value="1"/>
</dbReference>
<reference evidence="5 6" key="1">
    <citation type="submission" date="2020-08" db="EMBL/GenBank/DDBJ databases">
        <title>Genomic Encyclopedia of Type Strains, Phase IV (KMG-IV): sequencing the most valuable type-strain genomes for metagenomic binning, comparative biology and taxonomic classification.</title>
        <authorList>
            <person name="Goeker M."/>
        </authorList>
    </citation>
    <scope>NUCLEOTIDE SEQUENCE [LARGE SCALE GENOMIC DNA]</scope>
    <source>
        <strain evidence="5 6">DSM 105481</strain>
    </source>
</reference>
<feature type="domain" description="HTH tetR-type" evidence="4">
    <location>
        <begin position="3"/>
        <end position="63"/>
    </location>
</feature>
<keyword evidence="6" id="KW-1185">Reference proteome</keyword>
<keyword evidence="2 3" id="KW-0238">DNA-binding</keyword>
<dbReference type="EMBL" id="JACJHX010000025">
    <property type="protein sequence ID" value="MBA9029103.1"/>
    <property type="molecule type" value="Genomic_DNA"/>
</dbReference>
<dbReference type="Pfam" id="PF00440">
    <property type="entry name" value="TetR_N"/>
    <property type="match status" value="1"/>
</dbReference>
<sequence length="212" mass="24641">MATELKEQIINTSLFLFEKHGFHGVSVNQIVKASGTSKGGFYHHFQSKDELLFVIHDYFISYVLTNAEKAIVSSTYPTDKLQKIIKSFVTVFDLYKAHISVFYQESTYLKPKYEETIKQKRQTYRDIIFAVIQEGIDLGEFRPEISVSIIGMSIIGMINWSYKWYKKDGEKSIEEIADMYVDFILQSLLTEKAKQNPEFQSYFLHNRLPTGT</sequence>
<dbReference type="PANTHER" id="PTHR43479">
    <property type="entry name" value="ACREF/ENVCD OPERON REPRESSOR-RELATED"/>
    <property type="match status" value="1"/>
</dbReference>
<dbReference type="Gene3D" id="1.10.10.60">
    <property type="entry name" value="Homeodomain-like"/>
    <property type="match status" value="1"/>
</dbReference>
<dbReference type="InterPro" id="IPR001647">
    <property type="entry name" value="HTH_TetR"/>
</dbReference>
<dbReference type="Proteomes" id="UP000626697">
    <property type="component" value="Unassembled WGS sequence"/>
</dbReference>
<dbReference type="InterPro" id="IPR050624">
    <property type="entry name" value="HTH-type_Tx_Regulator"/>
</dbReference>
<evidence type="ECO:0000313" key="5">
    <source>
        <dbReference type="EMBL" id="MBA9029103.1"/>
    </source>
</evidence>
<evidence type="ECO:0000256" key="1">
    <source>
        <dbReference type="ARBA" id="ARBA00022491"/>
    </source>
</evidence>
<protein>
    <submittedName>
        <fullName evidence="5">AcrR family transcriptional regulator</fullName>
    </submittedName>
</protein>